<dbReference type="Pfam" id="PF00380">
    <property type="entry name" value="Ribosomal_S9"/>
    <property type="match status" value="1"/>
</dbReference>
<feature type="region of interest" description="Disordered" evidence="3">
    <location>
        <begin position="1"/>
        <end position="22"/>
    </location>
</feature>
<evidence type="ECO:0000256" key="3">
    <source>
        <dbReference type="SAM" id="MobiDB-lite"/>
    </source>
</evidence>
<evidence type="ECO:0000256" key="1">
    <source>
        <dbReference type="ARBA" id="ARBA00035259"/>
    </source>
</evidence>
<dbReference type="InterPro" id="IPR014721">
    <property type="entry name" value="Ribsml_uS5_D2-typ_fold_subgr"/>
</dbReference>
<feature type="non-terminal residue" evidence="4">
    <location>
        <position position="1"/>
    </location>
</feature>
<evidence type="ECO:0000313" key="5">
    <source>
        <dbReference type="Proteomes" id="UP000824106"/>
    </source>
</evidence>
<comment type="caution">
    <text evidence="4">The sequence shown here is derived from an EMBL/GenBank/DDBJ whole genome shotgun (WGS) entry which is preliminary data.</text>
</comment>
<dbReference type="InterPro" id="IPR000754">
    <property type="entry name" value="Ribosomal_uS9"/>
</dbReference>
<dbReference type="GO" id="GO:0005840">
    <property type="term" value="C:ribosome"/>
    <property type="evidence" value="ECO:0007669"/>
    <property type="project" value="UniProtKB-KW"/>
</dbReference>
<dbReference type="Proteomes" id="UP000824106">
    <property type="component" value="Unassembled WGS sequence"/>
</dbReference>
<proteinExistence type="predicted"/>
<keyword evidence="4" id="KW-0689">Ribosomal protein</keyword>
<gene>
    <name evidence="4" type="primary">rpsI</name>
    <name evidence="4" type="ORF">H9808_04495</name>
</gene>
<dbReference type="GO" id="GO:0006412">
    <property type="term" value="P:translation"/>
    <property type="evidence" value="ECO:0007669"/>
    <property type="project" value="InterPro"/>
</dbReference>
<protein>
    <recommendedName>
        <fullName evidence="1">Small ribosomal subunit protein uS9</fullName>
    </recommendedName>
    <alternativeName>
        <fullName evidence="2">30S ribosomal protein S9</fullName>
    </alternativeName>
</protein>
<sequence>RMKERYKPGRKKARKSPQFSKR</sequence>
<reference evidence="4" key="1">
    <citation type="journal article" date="2021" name="PeerJ">
        <title>Extensive microbial diversity within the chicken gut microbiome revealed by metagenomics and culture.</title>
        <authorList>
            <person name="Gilroy R."/>
            <person name="Ravi A."/>
            <person name="Getino M."/>
            <person name="Pursley I."/>
            <person name="Horton D.L."/>
            <person name="Alikhan N.F."/>
            <person name="Baker D."/>
            <person name="Gharbi K."/>
            <person name="Hall N."/>
            <person name="Watson M."/>
            <person name="Adriaenssens E.M."/>
            <person name="Foster-Nyarko E."/>
            <person name="Jarju S."/>
            <person name="Secka A."/>
            <person name="Antonio M."/>
            <person name="Oren A."/>
            <person name="Chaudhuri R.R."/>
            <person name="La Ragione R."/>
            <person name="Hildebrand F."/>
            <person name="Pallen M.J."/>
        </authorList>
    </citation>
    <scope>NUCLEOTIDE SEQUENCE</scope>
    <source>
        <strain evidence="4">CHK169-4300</strain>
    </source>
</reference>
<evidence type="ECO:0000256" key="2">
    <source>
        <dbReference type="ARBA" id="ARBA00035523"/>
    </source>
</evidence>
<keyword evidence="4" id="KW-0687">Ribonucleoprotein</keyword>
<dbReference type="GO" id="GO:0003735">
    <property type="term" value="F:structural constituent of ribosome"/>
    <property type="evidence" value="ECO:0007669"/>
    <property type="project" value="InterPro"/>
</dbReference>
<feature type="compositionally biased region" description="Basic residues" evidence="3">
    <location>
        <begin position="8"/>
        <end position="22"/>
    </location>
</feature>
<evidence type="ECO:0000313" key="4">
    <source>
        <dbReference type="EMBL" id="HIZ71005.1"/>
    </source>
</evidence>
<dbReference type="EMBL" id="DXAZ01000061">
    <property type="protein sequence ID" value="HIZ71005.1"/>
    <property type="molecule type" value="Genomic_DNA"/>
</dbReference>
<accession>A0A9D2G2M8</accession>
<name>A0A9D2G2M8_9LACT</name>
<dbReference type="AlphaFoldDB" id="A0A9D2G2M8"/>
<dbReference type="Gene3D" id="3.30.230.10">
    <property type="match status" value="1"/>
</dbReference>
<organism evidence="4 5">
    <name type="scientific">Candidatus Atopostipes pullistercoris</name>
    <dbReference type="NCBI Taxonomy" id="2838467"/>
    <lineage>
        <taxon>Bacteria</taxon>
        <taxon>Bacillati</taxon>
        <taxon>Bacillota</taxon>
        <taxon>Bacilli</taxon>
        <taxon>Lactobacillales</taxon>
        <taxon>Carnobacteriaceae</taxon>
        <taxon>Atopostipes</taxon>
    </lineage>
</organism>
<reference evidence="4" key="2">
    <citation type="submission" date="2021-04" db="EMBL/GenBank/DDBJ databases">
        <authorList>
            <person name="Gilroy R."/>
        </authorList>
    </citation>
    <scope>NUCLEOTIDE SEQUENCE</scope>
    <source>
        <strain evidence="4">CHK169-4300</strain>
    </source>
</reference>